<proteinExistence type="predicted"/>
<evidence type="ECO:0000313" key="2">
    <source>
        <dbReference type="Proteomes" id="UP000516437"/>
    </source>
</evidence>
<gene>
    <name evidence="1" type="ORF">CJ030_MR4G020946</name>
</gene>
<dbReference type="EMBL" id="RXIC02000022">
    <property type="protein sequence ID" value="KAB1217375.1"/>
    <property type="molecule type" value="Genomic_DNA"/>
</dbReference>
<sequence>MWKLGESASASNQMIKGIRPSCQIHSFWMAIGLKTQVVLELQDNGNLTTSDDPPVVFGFLYEGFVQKVVSQHMARHSPLRFDDLLASIGSSIDQEDKPSEVEMVG</sequence>
<comment type="caution">
    <text evidence="1">The sequence shown here is derived from an EMBL/GenBank/DDBJ whole genome shotgun (WGS) entry which is preliminary data.</text>
</comment>
<dbReference type="OrthoDB" id="10003593at2759"/>
<accession>A0A6A1VX81</accession>
<dbReference type="AlphaFoldDB" id="A0A6A1VX81"/>
<organism evidence="1 2">
    <name type="scientific">Morella rubra</name>
    <name type="common">Chinese bayberry</name>
    <dbReference type="NCBI Taxonomy" id="262757"/>
    <lineage>
        <taxon>Eukaryota</taxon>
        <taxon>Viridiplantae</taxon>
        <taxon>Streptophyta</taxon>
        <taxon>Embryophyta</taxon>
        <taxon>Tracheophyta</taxon>
        <taxon>Spermatophyta</taxon>
        <taxon>Magnoliopsida</taxon>
        <taxon>eudicotyledons</taxon>
        <taxon>Gunneridae</taxon>
        <taxon>Pentapetalae</taxon>
        <taxon>rosids</taxon>
        <taxon>fabids</taxon>
        <taxon>Fagales</taxon>
        <taxon>Myricaceae</taxon>
        <taxon>Morella</taxon>
    </lineage>
</organism>
<name>A0A6A1VX81_9ROSI</name>
<keyword evidence="2" id="KW-1185">Reference proteome</keyword>
<evidence type="ECO:0000313" key="1">
    <source>
        <dbReference type="EMBL" id="KAB1217375.1"/>
    </source>
</evidence>
<protein>
    <submittedName>
        <fullName evidence="1">Uncharacterized protein</fullName>
    </submittedName>
</protein>
<dbReference type="Proteomes" id="UP000516437">
    <property type="component" value="Chromosome 4"/>
</dbReference>
<reference evidence="1 2" key="1">
    <citation type="journal article" date="2019" name="Plant Biotechnol. J.">
        <title>The red bayberry genome and genetic basis of sex determination.</title>
        <authorList>
            <person name="Jia H.M."/>
            <person name="Jia H.J."/>
            <person name="Cai Q.L."/>
            <person name="Wang Y."/>
            <person name="Zhao H.B."/>
            <person name="Yang W.F."/>
            <person name="Wang G.Y."/>
            <person name="Li Y.H."/>
            <person name="Zhan D.L."/>
            <person name="Shen Y.T."/>
            <person name="Niu Q.F."/>
            <person name="Chang L."/>
            <person name="Qiu J."/>
            <person name="Zhao L."/>
            <person name="Xie H.B."/>
            <person name="Fu W.Y."/>
            <person name="Jin J."/>
            <person name="Li X.W."/>
            <person name="Jiao Y."/>
            <person name="Zhou C.C."/>
            <person name="Tu T."/>
            <person name="Chai C.Y."/>
            <person name="Gao J.L."/>
            <person name="Fan L.J."/>
            <person name="van de Weg E."/>
            <person name="Wang J.Y."/>
            <person name="Gao Z.S."/>
        </authorList>
    </citation>
    <scope>NUCLEOTIDE SEQUENCE [LARGE SCALE GENOMIC DNA]</scope>
    <source>
        <tissue evidence="1">Leaves</tissue>
    </source>
</reference>